<organism evidence="1 2">
    <name type="scientific">Vigna angularis var. angularis</name>
    <dbReference type="NCBI Taxonomy" id="157739"/>
    <lineage>
        <taxon>Eukaryota</taxon>
        <taxon>Viridiplantae</taxon>
        <taxon>Streptophyta</taxon>
        <taxon>Embryophyta</taxon>
        <taxon>Tracheophyta</taxon>
        <taxon>Spermatophyta</taxon>
        <taxon>Magnoliopsida</taxon>
        <taxon>eudicotyledons</taxon>
        <taxon>Gunneridae</taxon>
        <taxon>Pentapetalae</taxon>
        <taxon>rosids</taxon>
        <taxon>fabids</taxon>
        <taxon>Fabales</taxon>
        <taxon>Fabaceae</taxon>
        <taxon>Papilionoideae</taxon>
        <taxon>50 kb inversion clade</taxon>
        <taxon>NPAAA clade</taxon>
        <taxon>indigoferoid/millettioid clade</taxon>
        <taxon>Phaseoleae</taxon>
        <taxon>Vigna</taxon>
    </lineage>
</organism>
<accession>A0A0S3SWV5</accession>
<evidence type="ECO:0000313" key="2">
    <source>
        <dbReference type="Proteomes" id="UP000291084"/>
    </source>
</evidence>
<dbReference type="EMBL" id="AP015042">
    <property type="protein sequence ID" value="BAT97345.1"/>
    <property type="molecule type" value="Genomic_DNA"/>
</dbReference>
<dbReference type="Proteomes" id="UP000291084">
    <property type="component" value="Chromosome 9"/>
</dbReference>
<gene>
    <name evidence="1" type="primary">Vigan.09G076100</name>
    <name evidence="1" type="ORF">VIGAN_09076100</name>
</gene>
<evidence type="ECO:0000313" key="1">
    <source>
        <dbReference type="EMBL" id="BAT97345.1"/>
    </source>
</evidence>
<sequence>MKITVLQARGSISRLEGNYTETRSPNVQAATTLKDEMEEEVVQRLERFSCGGESFVTIGDSSAAFTRTTLGRELTGMVCSLKQAEEDDTIWMEGKPRKP</sequence>
<keyword evidence="2" id="KW-1185">Reference proteome</keyword>
<reference evidence="1 2" key="1">
    <citation type="journal article" date="2015" name="Sci. Rep.">
        <title>The power of single molecule real-time sequencing technology in the de novo assembly of a eukaryotic genome.</title>
        <authorList>
            <person name="Sakai H."/>
            <person name="Naito K."/>
            <person name="Ogiso-Tanaka E."/>
            <person name="Takahashi Y."/>
            <person name="Iseki K."/>
            <person name="Muto C."/>
            <person name="Satou K."/>
            <person name="Teruya K."/>
            <person name="Shiroma A."/>
            <person name="Shimoji M."/>
            <person name="Hirano T."/>
            <person name="Itoh T."/>
            <person name="Kaga A."/>
            <person name="Tomooka N."/>
        </authorList>
    </citation>
    <scope>NUCLEOTIDE SEQUENCE [LARGE SCALE GENOMIC DNA]</scope>
    <source>
        <strain evidence="2">cv. Shumari</strain>
    </source>
</reference>
<name>A0A0S3SWV5_PHAAN</name>
<proteinExistence type="predicted"/>
<protein>
    <submittedName>
        <fullName evidence="1">Uncharacterized protein</fullName>
    </submittedName>
</protein>
<dbReference type="AlphaFoldDB" id="A0A0S3SWV5"/>